<dbReference type="GO" id="GO:0003352">
    <property type="term" value="P:regulation of cilium movement"/>
    <property type="evidence" value="ECO:0007669"/>
    <property type="project" value="TreeGrafter"/>
</dbReference>
<dbReference type="GO" id="GO:0060285">
    <property type="term" value="P:cilium-dependent cell motility"/>
    <property type="evidence" value="ECO:0007669"/>
    <property type="project" value="TreeGrafter"/>
</dbReference>
<evidence type="ECO:0000256" key="12">
    <source>
        <dbReference type="ARBA" id="ARBA00045865"/>
    </source>
</evidence>
<keyword evidence="5" id="KW-0969">Cilium</keyword>
<evidence type="ECO:0000256" key="8">
    <source>
        <dbReference type="ARBA" id="ARBA00037841"/>
    </source>
</evidence>
<evidence type="ECO:0000256" key="4">
    <source>
        <dbReference type="ARBA" id="ARBA00023054"/>
    </source>
</evidence>
<comment type="similarity">
    <text evidence="9">Belongs to the DRC2 family.</text>
</comment>
<evidence type="ECO:0000256" key="5">
    <source>
        <dbReference type="ARBA" id="ARBA00023069"/>
    </source>
</evidence>
<evidence type="ECO:0000313" key="14">
    <source>
        <dbReference type="EMBL" id="KAJ8338677.1"/>
    </source>
</evidence>
<keyword evidence="7" id="KW-0966">Cell projection</keyword>
<name>A0A9Q1EH73_SYNKA</name>
<comment type="function">
    <text evidence="12">Component of the nexin-dynein regulatory complex (N-DRC), a key regulator of ciliary/flagellar motility which maintains the alignment and integrity of the distal axoneme and regulates microtubule sliding in motile axonemes. Plays a critical role in the assembly of N-DRC and also stabilizes the assembly of multiple inner dynein arms and radial spokes. Coassembles with DRC1 to form a central scaffold needed for assembly of the N-DRC and its attachment to the outer doublet microtubules.</text>
</comment>
<evidence type="ECO:0000313" key="15">
    <source>
        <dbReference type="Proteomes" id="UP001152622"/>
    </source>
</evidence>
<sequence length="102" mass="12237">MTEEEKELLLQQKVLAEEEMKKKKEAMLIKDLTDKMESEEQTTALNDLKLIERWRLVFRKVRAKELRGDIAVLSQTFERVLDHKGHRHQGEDEHCWRFTNSD</sequence>
<dbReference type="InterPro" id="IPR039505">
    <property type="entry name" value="DRC1/2_N"/>
</dbReference>
<dbReference type="PANTHER" id="PTHR21625">
    <property type="entry name" value="NYD-SP28 PROTEIN"/>
    <property type="match status" value="1"/>
</dbReference>
<evidence type="ECO:0000256" key="1">
    <source>
        <dbReference type="ARBA" id="ARBA00004611"/>
    </source>
</evidence>
<dbReference type="PANTHER" id="PTHR21625:SF0">
    <property type="entry name" value="DYNEIN REGULATORY COMPLEX SUBUNIT 2"/>
    <property type="match status" value="1"/>
</dbReference>
<reference evidence="14" key="1">
    <citation type="journal article" date="2023" name="Science">
        <title>Genome structures resolve the early diversification of teleost fishes.</title>
        <authorList>
            <person name="Parey E."/>
            <person name="Louis A."/>
            <person name="Montfort J."/>
            <person name="Bouchez O."/>
            <person name="Roques C."/>
            <person name="Iampietro C."/>
            <person name="Lluch J."/>
            <person name="Castinel A."/>
            <person name="Donnadieu C."/>
            <person name="Desvignes T."/>
            <person name="Floi Bucao C."/>
            <person name="Jouanno E."/>
            <person name="Wen M."/>
            <person name="Mejri S."/>
            <person name="Dirks R."/>
            <person name="Jansen H."/>
            <person name="Henkel C."/>
            <person name="Chen W.J."/>
            <person name="Zahm M."/>
            <person name="Cabau C."/>
            <person name="Klopp C."/>
            <person name="Thompson A.W."/>
            <person name="Robinson-Rechavi M."/>
            <person name="Braasch I."/>
            <person name="Lecointre G."/>
            <person name="Bobe J."/>
            <person name="Postlethwait J.H."/>
            <person name="Berthelot C."/>
            <person name="Roest Crollius H."/>
            <person name="Guiguen Y."/>
        </authorList>
    </citation>
    <scope>NUCLEOTIDE SEQUENCE</scope>
    <source>
        <strain evidence="14">WJC10195</strain>
    </source>
</reference>
<keyword evidence="2" id="KW-0963">Cytoplasm</keyword>
<evidence type="ECO:0000256" key="2">
    <source>
        <dbReference type="ARBA" id="ARBA00022490"/>
    </source>
</evidence>
<evidence type="ECO:0000256" key="9">
    <source>
        <dbReference type="ARBA" id="ARBA00038424"/>
    </source>
</evidence>
<keyword evidence="6" id="KW-0206">Cytoskeleton</keyword>
<evidence type="ECO:0000256" key="10">
    <source>
        <dbReference type="ARBA" id="ARBA00040899"/>
    </source>
</evidence>
<protein>
    <recommendedName>
        <fullName evidence="10">Dynein regulatory complex subunit 2</fullName>
    </recommendedName>
    <alternativeName>
        <fullName evidence="11">Coiled-coil domain-containing protein 65</fullName>
    </alternativeName>
</protein>
<evidence type="ECO:0000256" key="3">
    <source>
        <dbReference type="ARBA" id="ARBA00022846"/>
    </source>
</evidence>
<dbReference type="GO" id="GO:0005858">
    <property type="term" value="C:axonemal dynein complex"/>
    <property type="evidence" value="ECO:0007669"/>
    <property type="project" value="InterPro"/>
</dbReference>
<organism evidence="14 15">
    <name type="scientific">Synaphobranchus kaupii</name>
    <name type="common">Kaup's arrowtooth eel</name>
    <dbReference type="NCBI Taxonomy" id="118154"/>
    <lineage>
        <taxon>Eukaryota</taxon>
        <taxon>Metazoa</taxon>
        <taxon>Chordata</taxon>
        <taxon>Craniata</taxon>
        <taxon>Vertebrata</taxon>
        <taxon>Euteleostomi</taxon>
        <taxon>Actinopterygii</taxon>
        <taxon>Neopterygii</taxon>
        <taxon>Teleostei</taxon>
        <taxon>Anguilliformes</taxon>
        <taxon>Synaphobranchidae</taxon>
        <taxon>Synaphobranchus</taxon>
    </lineage>
</organism>
<dbReference type="Proteomes" id="UP001152622">
    <property type="component" value="Chromosome 17"/>
</dbReference>
<dbReference type="EMBL" id="JAINUF010000017">
    <property type="protein sequence ID" value="KAJ8338677.1"/>
    <property type="molecule type" value="Genomic_DNA"/>
</dbReference>
<proteinExistence type="inferred from homology"/>
<dbReference type="OrthoDB" id="7760980at2759"/>
<evidence type="ECO:0000256" key="6">
    <source>
        <dbReference type="ARBA" id="ARBA00023212"/>
    </source>
</evidence>
<feature type="domain" description="Dynein regulatory complex protein 1/2 N-terminal" evidence="13">
    <location>
        <begin position="13"/>
        <end position="84"/>
    </location>
</feature>
<evidence type="ECO:0000256" key="7">
    <source>
        <dbReference type="ARBA" id="ARBA00023273"/>
    </source>
</evidence>
<dbReference type="GO" id="GO:0070286">
    <property type="term" value="P:axonemal dynein complex assembly"/>
    <property type="evidence" value="ECO:0007669"/>
    <property type="project" value="InterPro"/>
</dbReference>
<gene>
    <name evidence="14" type="ORF">SKAU_G00354630</name>
</gene>
<comment type="caution">
    <text evidence="14">The sequence shown here is derived from an EMBL/GenBank/DDBJ whole genome shotgun (WGS) entry which is preliminary data.</text>
</comment>
<evidence type="ECO:0000256" key="11">
    <source>
        <dbReference type="ARBA" id="ARBA00041517"/>
    </source>
</evidence>
<dbReference type="InterPro" id="IPR039750">
    <property type="entry name" value="DRC1/DRC2"/>
</dbReference>
<keyword evidence="15" id="KW-1185">Reference proteome</keyword>
<keyword evidence="3" id="KW-0282">Flagellum</keyword>
<evidence type="ECO:0000259" key="13">
    <source>
        <dbReference type="Pfam" id="PF14772"/>
    </source>
</evidence>
<dbReference type="Pfam" id="PF14772">
    <property type="entry name" value="NYD-SP28"/>
    <property type="match status" value="1"/>
</dbReference>
<accession>A0A9Q1EH73</accession>
<keyword evidence="4" id="KW-0175">Coiled coil</keyword>
<comment type="subcellular location">
    <subcellularLocation>
        <location evidence="1">Cytoplasm</location>
        <location evidence="1">Cytoskeleton</location>
        <location evidence="1">Flagellum axoneme</location>
    </subcellularLocation>
    <subcellularLocation>
        <location evidence="8">Cytoplasm</location>
        <location evidence="8">Cytoskeleton</location>
        <location evidence="8">Flagellum basal body</location>
    </subcellularLocation>
</comment>
<dbReference type="AlphaFoldDB" id="A0A9Q1EH73"/>